<dbReference type="PANTHER" id="PTHR15922">
    <property type="entry name" value="NEUROBLASTOMA-AMPLIFIED SEQUENCE"/>
    <property type="match status" value="1"/>
</dbReference>
<evidence type="ECO:0000313" key="7">
    <source>
        <dbReference type="EMBL" id="KIJ45144.1"/>
    </source>
</evidence>
<dbReference type="AlphaFoldDB" id="A0A0C9VDL3"/>
<comment type="subcellular location">
    <subcellularLocation>
        <location evidence="1">Endoplasmic reticulum</location>
    </subcellularLocation>
</comment>
<accession>A0A0C9VDL3</accession>
<evidence type="ECO:0000256" key="1">
    <source>
        <dbReference type="ARBA" id="ARBA00004240"/>
    </source>
</evidence>
<organism evidence="7 8">
    <name type="scientific">Sphaerobolus stellatus (strain SS14)</name>
    <dbReference type="NCBI Taxonomy" id="990650"/>
    <lineage>
        <taxon>Eukaryota</taxon>
        <taxon>Fungi</taxon>
        <taxon>Dikarya</taxon>
        <taxon>Basidiomycota</taxon>
        <taxon>Agaricomycotina</taxon>
        <taxon>Agaricomycetes</taxon>
        <taxon>Phallomycetidae</taxon>
        <taxon>Geastrales</taxon>
        <taxon>Sphaerobolaceae</taxon>
        <taxon>Sphaerobolus</taxon>
    </lineage>
</organism>
<evidence type="ECO:0000313" key="8">
    <source>
        <dbReference type="Proteomes" id="UP000054279"/>
    </source>
</evidence>
<evidence type="ECO:0000256" key="3">
    <source>
        <dbReference type="ARBA" id="ARBA00022824"/>
    </source>
</evidence>
<protein>
    <recommendedName>
        <fullName evidence="6">Sec39 domain-containing protein</fullName>
    </recommendedName>
</protein>
<dbReference type="PANTHER" id="PTHR15922:SF2">
    <property type="entry name" value="NBAS SUBUNIT OF NRZ TETHERING COMPLEX"/>
    <property type="match status" value="1"/>
</dbReference>
<reference evidence="7 8" key="1">
    <citation type="submission" date="2014-06" db="EMBL/GenBank/DDBJ databases">
        <title>Evolutionary Origins and Diversification of the Mycorrhizal Mutualists.</title>
        <authorList>
            <consortium name="DOE Joint Genome Institute"/>
            <consortium name="Mycorrhizal Genomics Consortium"/>
            <person name="Kohler A."/>
            <person name="Kuo A."/>
            <person name="Nagy L.G."/>
            <person name="Floudas D."/>
            <person name="Copeland A."/>
            <person name="Barry K.W."/>
            <person name="Cichocki N."/>
            <person name="Veneault-Fourrey C."/>
            <person name="LaButti K."/>
            <person name="Lindquist E.A."/>
            <person name="Lipzen A."/>
            <person name="Lundell T."/>
            <person name="Morin E."/>
            <person name="Murat C."/>
            <person name="Riley R."/>
            <person name="Ohm R."/>
            <person name="Sun H."/>
            <person name="Tunlid A."/>
            <person name="Henrissat B."/>
            <person name="Grigoriev I.V."/>
            <person name="Hibbett D.S."/>
            <person name="Martin F."/>
        </authorList>
    </citation>
    <scope>NUCLEOTIDE SEQUENCE [LARGE SCALE GENOMIC DNA]</scope>
    <source>
        <strain evidence="7 8">SS14</strain>
    </source>
</reference>
<name>A0A0C9VDL3_SPHS4</name>
<keyword evidence="4" id="KW-0653">Protein transport</keyword>
<dbReference type="GO" id="GO:0000149">
    <property type="term" value="F:SNARE binding"/>
    <property type="evidence" value="ECO:0007669"/>
    <property type="project" value="TreeGrafter"/>
</dbReference>
<feature type="region of interest" description="Disordered" evidence="5">
    <location>
        <begin position="936"/>
        <end position="960"/>
    </location>
</feature>
<feature type="region of interest" description="Disordered" evidence="5">
    <location>
        <begin position="869"/>
        <end position="893"/>
    </location>
</feature>
<evidence type="ECO:0000256" key="5">
    <source>
        <dbReference type="SAM" id="MobiDB-lite"/>
    </source>
</evidence>
<keyword evidence="8" id="KW-1185">Reference proteome</keyword>
<keyword evidence="3" id="KW-0256">Endoplasmic reticulum</keyword>
<feature type="compositionally biased region" description="Basic and acidic residues" evidence="5">
    <location>
        <begin position="869"/>
        <end position="886"/>
    </location>
</feature>
<keyword evidence="2" id="KW-0813">Transport</keyword>
<evidence type="ECO:0000259" key="6">
    <source>
        <dbReference type="Pfam" id="PF08314"/>
    </source>
</evidence>
<dbReference type="GO" id="GO:0006890">
    <property type="term" value="P:retrograde vesicle-mediated transport, Golgi to endoplasmic reticulum"/>
    <property type="evidence" value="ECO:0007669"/>
    <property type="project" value="InterPro"/>
</dbReference>
<feature type="domain" description="Sec39" evidence="6">
    <location>
        <begin position="186"/>
        <end position="868"/>
    </location>
</feature>
<dbReference type="OrthoDB" id="27490at2759"/>
<proteinExistence type="predicted"/>
<dbReference type="Pfam" id="PF08314">
    <property type="entry name" value="Sec39"/>
    <property type="match status" value="1"/>
</dbReference>
<evidence type="ECO:0000256" key="4">
    <source>
        <dbReference type="ARBA" id="ARBA00022927"/>
    </source>
</evidence>
<dbReference type="GO" id="GO:0070939">
    <property type="term" value="C:Dsl1/NZR complex"/>
    <property type="evidence" value="ECO:0007669"/>
    <property type="project" value="TreeGrafter"/>
</dbReference>
<feature type="region of interest" description="Disordered" evidence="5">
    <location>
        <begin position="138"/>
        <end position="172"/>
    </location>
</feature>
<dbReference type="Proteomes" id="UP000054279">
    <property type="component" value="Unassembled WGS sequence"/>
</dbReference>
<dbReference type="HOGENOM" id="CLU_004262_0_0_1"/>
<gene>
    <name evidence="7" type="ORF">M422DRAFT_167113</name>
</gene>
<dbReference type="GO" id="GO:0015031">
    <property type="term" value="P:protein transport"/>
    <property type="evidence" value="ECO:0007669"/>
    <property type="project" value="UniProtKB-KW"/>
</dbReference>
<evidence type="ECO:0000256" key="2">
    <source>
        <dbReference type="ARBA" id="ARBA00022448"/>
    </source>
</evidence>
<dbReference type="InterPro" id="IPR013244">
    <property type="entry name" value="Sec39_domain"/>
</dbReference>
<dbReference type="EMBL" id="KN837113">
    <property type="protein sequence ID" value="KIJ45144.1"/>
    <property type="molecule type" value="Genomic_DNA"/>
</dbReference>
<sequence>MSVRALSEEWLALPPEATTLEKVDSVLRHIGDESWITAAVTDRVVDNVDVERAMLALGLEKTNSAVERSKRAMVAIGAHVEDDEDEFAVKTEEELWHSSLTIYFEGNATDELLCRLRAVLLDRLDKLDTYVEMHKKPVERKENTGDEEDEGWGFEDEAGDDEDTGESPSTQLLPLSTFLRRPLLQTALYLASNGHFEVLGILLRRHARELGRQRMHILQSIPTHIPPSDFQALLPSVDSSSEVETQWPDTPWRETPDWTETAECTSAFQSKDVNPAVAACELHTAVEVLQWYRDRINQADNLGLTDVAYALVQHGASQGVPDLDELGEELGLLARLVYDAPQSEDSMDEDWSLSRWRTLEPSEVLKAYLTNSTQRTIADNVRSLAMPYLYVLEARAERVGKPDPGLVNRLFYDYILQTPLELTAAIFDASKPTLSFSERLIKKDEDMARLSLACLYGSDELDSWQTMSRIFECLPAWDEINEDERDEADMTLLSLGDFVAPSTSRPKCSAQELLIFFTPLPFSALSRIVDVLDVHLESGEILSRWNVPAPLRWFLQSANDEGQQRAWATRMARQAGNGGEEPESEDEWLELLDDMLKLVGGGEGALRGAFGLLSKEEVTRIFFSGLLSSGNFKVAKSVLRKARTPYLSDLQIIEEQVLASSREFYDNATSGNLHQGDMKLAYDCLTVAKESSVIQKEREFIEATSRICSFNVYSRQGIPIAPIEIRLVKDRLGLVARVLASTEDAYKHSSVILDLVYKLGYQDDITAEVKTLAMLADAALSAEDFTRAAETVERMVDRVRKLPTTEDFKDAREVCWHSCFQLGRQSEFDDVEKKMSLLGHALEICPPEHLLDVLLVWRKLEGETLPARRDKVTSLKEKRASRKRDVPSSTTESIRTRLHDLNLGAMGAATGISATDAAARAGRTLKNVAANFPFSMRGRQGEDARSSTPESPGHHLTHEVSTQAKQAFARGIGWLIGDE</sequence>
<feature type="compositionally biased region" description="Acidic residues" evidence="5">
    <location>
        <begin position="145"/>
        <end position="165"/>
    </location>
</feature>